<feature type="transmembrane region" description="Helical" evidence="7">
    <location>
        <begin position="351"/>
        <end position="379"/>
    </location>
</feature>
<keyword evidence="4 7" id="KW-0812">Transmembrane</keyword>
<sequence>MLNEIVNGGISVLNNLLGWMAIPGIGGEAIALIMAGLLVLGLFMGHPLAFVLGGTAVLGAFIAGKPMVLGITINRIFGDVLDNFTLIAIPLFVLMARFLSDSGVTDKMFEALRHLMARVTGGLGLAVVFISILLAATTGIIGASITVMGVMALKPMLQYGYDKRLTTGLIGASGCLGILIPPSIMLILMASYAPGLSVGELFAGAMLPGVLLGLMYGLYVFAVALIRPDLAPKVAEEEQISRGALWRMLAVEAVPPLVLILGILGSMLFGIATATEASAIGAALALLIVIFRGRFTLANFYSAFLETGRTSAMILFIVVGATAFTGVFNITGGLSATQSLIRGLAEDPNTLLVVMLATVFVLGMFLDWTGIVLLCFPIFLPIVSEMGIEPLWFVVLMAVVLQTSFLSPPFGYALFYMRAIAPPDITTGDIIRGVLPFIVMVLIMCGLIVYFPGLITWLPDQLYKG</sequence>
<dbReference type="EMBL" id="FNAH01000013">
    <property type="protein sequence ID" value="SDE87294.1"/>
    <property type="molecule type" value="Genomic_DNA"/>
</dbReference>
<evidence type="ECO:0000313" key="9">
    <source>
        <dbReference type="EMBL" id="SDE87294.1"/>
    </source>
</evidence>
<feature type="transmembrane region" description="Helical" evidence="7">
    <location>
        <begin position="435"/>
        <end position="458"/>
    </location>
</feature>
<feature type="transmembrane region" description="Helical" evidence="7">
    <location>
        <begin position="312"/>
        <end position="331"/>
    </location>
</feature>
<dbReference type="InterPro" id="IPR010656">
    <property type="entry name" value="DctM"/>
</dbReference>
<gene>
    <name evidence="9" type="ORF">SAMN05421538_11344</name>
</gene>
<dbReference type="STRING" id="591205.SAMN05421538_11344"/>
<dbReference type="PANTHER" id="PTHR33362">
    <property type="entry name" value="SIALIC ACID TRAP TRANSPORTER PERMEASE PROTEIN SIAT-RELATED"/>
    <property type="match status" value="1"/>
</dbReference>
<keyword evidence="10" id="KW-1185">Reference proteome</keyword>
<dbReference type="NCBIfam" id="TIGR00786">
    <property type="entry name" value="dctM"/>
    <property type="match status" value="1"/>
</dbReference>
<evidence type="ECO:0000313" key="10">
    <source>
        <dbReference type="Proteomes" id="UP000199344"/>
    </source>
</evidence>
<feature type="transmembrane region" description="Helical" evidence="7">
    <location>
        <begin position="165"/>
        <end position="189"/>
    </location>
</feature>
<dbReference type="GO" id="GO:0022857">
    <property type="term" value="F:transmembrane transporter activity"/>
    <property type="evidence" value="ECO:0007669"/>
    <property type="project" value="UniProtKB-UniRule"/>
</dbReference>
<comment type="subunit">
    <text evidence="7">The complex comprises the extracytoplasmic solute receptor protein and the two transmembrane proteins.</text>
</comment>
<keyword evidence="5 7" id="KW-1133">Transmembrane helix</keyword>
<evidence type="ECO:0000256" key="7">
    <source>
        <dbReference type="RuleBase" id="RU369079"/>
    </source>
</evidence>
<keyword evidence="3 7" id="KW-0997">Cell inner membrane</keyword>
<dbReference type="PANTHER" id="PTHR33362:SF7">
    <property type="entry name" value="SLL1103 PROTEIN"/>
    <property type="match status" value="1"/>
</dbReference>
<protein>
    <recommendedName>
        <fullName evidence="7">TRAP transporter large permease protein</fullName>
    </recommendedName>
</protein>
<dbReference type="InterPro" id="IPR004681">
    <property type="entry name" value="TRAP_DctM"/>
</dbReference>
<dbReference type="PIRSF" id="PIRSF006066">
    <property type="entry name" value="HI0050"/>
    <property type="match status" value="1"/>
</dbReference>
<dbReference type="Proteomes" id="UP000199344">
    <property type="component" value="Unassembled WGS sequence"/>
</dbReference>
<keyword evidence="2" id="KW-1003">Cell membrane</keyword>
<keyword evidence="7" id="KW-0813">Transport</keyword>
<dbReference type="AlphaFoldDB" id="A0A1G7GGN7"/>
<evidence type="ECO:0000256" key="1">
    <source>
        <dbReference type="ARBA" id="ARBA00004429"/>
    </source>
</evidence>
<organism evidence="9 10">
    <name type="scientific">Paracoccus isoporae</name>
    <dbReference type="NCBI Taxonomy" id="591205"/>
    <lineage>
        <taxon>Bacteria</taxon>
        <taxon>Pseudomonadati</taxon>
        <taxon>Pseudomonadota</taxon>
        <taxon>Alphaproteobacteria</taxon>
        <taxon>Rhodobacterales</taxon>
        <taxon>Paracoccaceae</taxon>
        <taxon>Paracoccus</taxon>
    </lineage>
</organism>
<feature type="transmembrane region" description="Helical" evidence="7">
    <location>
        <begin position="245"/>
        <end position="265"/>
    </location>
</feature>
<reference evidence="9 10" key="1">
    <citation type="submission" date="2016-10" db="EMBL/GenBank/DDBJ databases">
        <authorList>
            <person name="de Groot N.N."/>
        </authorList>
    </citation>
    <scope>NUCLEOTIDE SEQUENCE [LARGE SCALE GENOMIC DNA]</scope>
    <source>
        <strain evidence="9 10">DSM 22220</strain>
    </source>
</reference>
<evidence type="ECO:0000256" key="6">
    <source>
        <dbReference type="ARBA" id="ARBA00023136"/>
    </source>
</evidence>
<evidence type="ECO:0000256" key="5">
    <source>
        <dbReference type="ARBA" id="ARBA00022989"/>
    </source>
</evidence>
<feature type="transmembrane region" description="Helical" evidence="7">
    <location>
        <begin position="201"/>
        <end position="225"/>
    </location>
</feature>
<feature type="transmembrane region" description="Helical" evidence="7">
    <location>
        <begin position="12"/>
        <end position="42"/>
    </location>
</feature>
<feature type="transmembrane region" description="Helical" evidence="7">
    <location>
        <begin position="271"/>
        <end position="291"/>
    </location>
</feature>
<dbReference type="GO" id="GO:0005886">
    <property type="term" value="C:plasma membrane"/>
    <property type="evidence" value="ECO:0007669"/>
    <property type="project" value="UniProtKB-SubCell"/>
</dbReference>
<feature type="transmembrane region" description="Helical" evidence="7">
    <location>
        <begin position="48"/>
        <end position="68"/>
    </location>
</feature>
<feature type="transmembrane region" description="Helical" evidence="7">
    <location>
        <begin position="120"/>
        <end position="153"/>
    </location>
</feature>
<evidence type="ECO:0000259" key="8">
    <source>
        <dbReference type="Pfam" id="PF06808"/>
    </source>
</evidence>
<name>A0A1G7GGN7_9RHOB</name>
<dbReference type="Pfam" id="PF06808">
    <property type="entry name" value="DctM"/>
    <property type="match status" value="1"/>
</dbReference>
<evidence type="ECO:0000256" key="3">
    <source>
        <dbReference type="ARBA" id="ARBA00022519"/>
    </source>
</evidence>
<comment type="similarity">
    <text evidence="7">Belongs to the TRAP transporter large permease family.</text>
</comment>
<comment type="subcellular location">
    <subcellularLocation>
        <location evidence="1 7">Cell inner membrane</location>
        <topology evidence="1 7">Multi-pass membrane protein</topology>
    </subcellularLocation>
</comment>
<keyword evidence="6 7" id="KW-0472">Membrane</keyword>
<accession>A0A1G7GGN7</accession>
<evidence type="ECO:0000256" key="4">
    <source>
        <dbReference type="ARBA" id="ARBA00022692"/>
    </source>
</evidence>
<feature type="transmembrane region" description="Helical" evidence="7">
    <location>
        <begin position="391"/>
        <end position="415"/>
    </location>
</feature>
<feature type="transmembrane region" description="Helical" evidence="7">
    <location>
        <begin position="80"/>
        <end position="100"/>
    </location>
</feature>
<comment type="function">
    <text evidence="7">Part of the tripartite ATP-independent periplasmic (TRAP) transport system.</text>
</comment>
<feature type="domain" description="TRAP C4-dicarboxylate transport system permease DctM subunit" evidence="8">
    <location>
        <begin position="37"/>
        <end position="454"/>
    </location>
</feature>
<evidence type="ECO:0000256" key="2">
    <source>
        <dbReference type="ARBA" id="ARBA00022475"/>
    </source>
</evidence>
<proteinExistence type="inferred from homology"/>